<evidence type="ECO:0000256" key="1">
    <source>
        <dbReference type="PROSITE-ProRule" id="PRU00325"/>
    </source>
</evidence>
<evidence type="ECO:0000313" key="4">
    <source>
        <dbReference type="EMBL" id="PSL45517.1"/>
    </source>
</evidence>
<dbReference type="PROSITE" id="PS50966">
    <property type="entry name" value="ZF_SWIM"/>
    <property type="match status" value="1"/>
</dbReference>
<dbReference type="AlphaFoldDB" id="A0A2P8HH32"/>
<dbReference type="EMBL" id="PYAW01000004">
    <property type="protein sequence ID" value="PSL45517.1"/>
    <property type="molecule type" value="Genomic_DNA"/>
</dbReference>
<dbReference type="Pfam" id="PF04434">
    <property type="entry name" value="SWIM"/>
    <property type="match status" value="1"/>
</dbReference>
<dbReference type="GO" id="GO:0008270">
    <property type="term" value="F:zinc ion binding"/>
    <property type="evidence" value="ECO:0007669"/>
    <property type="project" value="UniProtKB-KW"/>
</dbReference>
<feature type="domain" description="SWIM-type" evidence="3">
    <location>
        <begin position="52"/>
        <end position="85"/>
    </location>
</feature>
<sequence>MNLSDEQVLAMAPDESSRKSGKDLANPAKWVSKGISENALWGECQGSGSKPYQTQIDTGNMAFKCSCPSRKFPCKHGLGLLLLHARQQQLFTVQAPPAWVSEWLAKRAEKEEKKAEQAAAPEKPVDTAAQTKRLQARQQKVSDGVEELLRWIKDIIRNGIMAIPEKDRAFWENMTRRMVDAQAPGLAGMLRELSGINYYQEGWQTAFMDQLLRIYLVIQGYQHIDTLPAALQADVRSLIGFAQAQEELKEQTGITDTWQVLGKQTTEEDKLIVERYWLYGVNTQRTALILQFYVRNQGTATLALTPGGTIQAELVYYPSAAPLRALIKSQIAAAPNHSFQGYARWQEVMAAQTAISAQLPVYNDQVYTIANLTLVWHQEQWWLQDSHQQLMRIRNGFRHTWKLLALSGGMPLHMAVTGRETQYEPMGVWHENEYKIL</sequence>
<evidence type="ECO:0000256" key="2">
    <source>
        <dbReference type="SAM" id="MobiDB-lite"/>
    </source>
</evidence>
<dbReference type="InterPro" id="IPR007527">
    <property type="entry name" value="Znf_SWIM"/>
</dbReference>
<keyword evidence="5" id="KW-1185">Reference proteome</keyword>
<name>A0A2P8HH32_CHINA</name>
<dbReference type="RefSeq" id="WP_106529845.1">
    <property type="nucleotide sequence ID" value="NZ_PYAW01000004.1"/>
</dbReference>
<protein>
    <submittedName>
        <fullName evidence="4">SWIM zinc finger protein</fullName>
    </submittedName>
</protein>
<accession>A0A2P8HH32</accession>
<comment type="caution">
    <text evidence="4">The sequence shown here is derived from an EMBL/GenBank/DDBJ whole genome shotgun (WGS) entry which is preliminary data.</text>
</comment>
<evidence type="ECO:0000259" key="3">
    <source>
        <dbReference type="PROSITE" id="PS50966"/>
    </source>
</evidence>
<organism evidence="4 5">
    <name type="scientific">Chitinophaga niastensis</name>
    <dbReference type="NCBI Taxonomy" id="536980"/>
    <lineage>
        <taxon>Bacteria</taxon>
        <taxon>Pseudomonadati</taxon>
        <taxon>Bacteroidota</taxon>
        <taxon>Chitinophagia</taxon>
        <taxon>Chitinophagales</taxon>
        <taxon>Chitinophagaceae</taxon>
        <taxon>Chitinophaga</taxon>
    </lineage>
</organism>
<keyword evidence="1" id="KW-0479">Metal-binding</keyword>
<proteinExistence type="predicted"/>
<reference evidence="4 5" key="1">
    <citation type="submission" date="2018-03" db="EMBL/GenBank/DDBJ databases">
        <title>Genomic Encyclopedia of Archaeal and Bacterial Type Strains, Phase II (KMG-II): from individual species to whole genera.</title>
        <authorList>
            <person name="Goeker M."/>
        </authorList>
    </citation>
    <scope>NUCLEOTIDE SEQUENCE [LARGE SCALE GENOMIC DNA]</scope>
    <source>
        <strain evidence="4 5">DSM 24859</strain>
    </source>
</reference>
<evidence type="ECO:0000313" key="5">
    <source>
        <dbReference type="Proteomes" id="UP000240971"/>
    </source>
</evidence>
<keyword evidence="1" id="KW-0862">Zinc</keyword>
<keyword evidence="1" id="KW-0863">Zinc-finger</keyword>
<dbReference type="OrthoDB" id="9816340at2"/>
<feature type="region of interest" description="Disordered" evidence="2">
    <location>
        <begin position="1"/>
        <end position="25"/>
    </location>
</feature>
<gene>
    <name evidence="4" type="ORF">CLV51_104222</name>
</gene>
<dbReference type="Proteomes" id="UP000240971">
    <property type="component" value="Unassembled WGS sequence"/>
</dbReference>